<evidence type="ECO:0000256" key="15">
    <source>
        <dbReference type="ARBA" id="ARBA00023004"/>
    </source>
</evidence>
<sequence length="2664" mass="296279">MANSQSNSRVFSVRIVSIDYYMSSPLPGVDICYSSFQGGKVNEVPVIRVYGSTPAGQKTCLHIHGGGAILDKSLQPHESHIPFILQFLVDCNLYGMGHVHVSKVKFRHPVPDAFSKRKSNHLSQASIETEETITALRDSQEEYERTGTDEVAMPPDPGKPLPRDVLNALSHKLNKRLEKLTCKAQDNKMLVKNTVEDLPLETVSVNEEKMVELGNSDGHDTVDDNSKLGITQESVKLLSPQDSKCLEELCQTPTERKYGCRPLSANNEQSLEVNCLVPGVSDTEALGLLKWLATSQAAEEINSDDELVRETILSPLLPTTNIDKVLERASTDYESESQRECQDILDSIEDFVKCDESKVKLPYSLELNRCSSSEEKMSKVNALHSPASAPSKLSSKTQKRGASETYSGRKELQISHTSLTNKRKKSLWGTLPFSVTKTSSDISKIHSISDLSGGDNNPEKALRRCSDVSLRNSEANVQAQALDECSVRDLMRKKRSNQTALQKCPLLGIGEGFLERVHEGVGTPLTKQLDSQIQPNENEEHNKSSVRRPDASLLVPKKLENSQPDIGNPIVVDSDSPSMQHASNSVKQVPTGFQFQSETKNCEKYMCRGETSEVIASELFNSISVSSAKWLNKDTTPSNQRPNQMKAKAVGSSCLRVSPIESEDAGSTKGGTPMGNSFEQCADKVISKEKLADTTCFLSEAVCSARSKRGNFGVSAHGSSAFTALNIETKPTDLYRMTVRKKPPVPDWKDGPLEIASFSLALSGAPSIVKEKKDGISVDELLPFFENSHQNKTGDQSHRDKDVDQEAAVGVPAHFQNDGSILYLLTPVFSPPSPDVVCRWLMCKSAGFSENSPKAISAVDATELLIQSKSSSNSTSSPAQIREETTENLDIECLPHQEKLQQLSQSEGNMRDASQISGPDGGSGPTPLSQMGFRDPASIGAGQQLTLLSLEVQAESRGDLRPDPRFDAVNIVVLAFQDDNDCASEVYVLLRSDCESSQGHSVGIPAHKVLVFFEEKLLFNELINLVRMFDPDVLMGWDIQSGSIGFLAERAAHLGLGFLKSISRTPFQTEQDADTEAANKGLMDIALHESSTADNELMGDAVIEDEWGRTHASGVHVVGRIVLNVWRLVRSEVKLNMYTIEAVSEAVLRRKTPSIPFRVLTRWFASGPGGGRYRCIEFVMQRANLNFEIVEQLDMVNRTSELARVFGIDFFSVLSRGSQYRVESMLLRLAHTQNYIAISPGSQQVASQPAMECLPLVMEPESGFYADPVVVLDFQSLYPSMIIAYNLCFCTCLGNAEPSKADTLGVTSFSPDPEIFQNLVNQLLCTPNSVMYAPSEVRKGILPRLLEEILSTRIMVKKAMKKLGPNQQILHRIFNARQLALKLIANVTYGYTAAGFSGRMPCAELADSIVQCGRSTLEKAIALVNANDNWKARVVYGDTDSMFVLLKGRTVPEAFRIGNEIAAAVSAMNPYPVTLKMEKVYHPCFLLTKKRYVGYSYERPDQSEPIFDAKGIETVRRDSCAAVSKLMERSIRHFFEHQDISKVKVYLYRQWTRILSGRVSLQDFIFAKEVRLGSYSTRPSSSLPPAAIVATKAMRSDPRAEPRYAERVPYVVIHGQPGGRLVDMVVDPLDLLALGSPYRLNDIYYITKQIIPALQRVFGLVGADLNRWFAEMPRPAREASTKRPVFGSSSNPHRTRIDYYYLSQHCLICGDLVRSSAHVCGKCLQDEAAATTAVVGRTSKLEREMHHLAAICRHCGGGDWVVETGVKCTSLACSVFYERRKVQKELMGLSAIAAEKGLAYRKEGLDSYNPFGLAQSNWTWSDAFLCNFPFSNLRTFLLSSAVPFSRAKIMARTQVRLLLWRRLKPYSFARLSSSPSTLIPYSTSSAAASSPDPPKPSSLSARMSFVFDQIDAIERERSEKHETLQKIRAWRQSKTDNQQLQNQERREEPSSRKPEVVVTTFSSSRDEESDAGYGFDGSSSGSGVELGKARRQVELVHPWPEWIELMERLVQQNYFDHKRSKEEDQMVESLGIDDGFEDVNAAVEKNQIGVDFAKDFRTVQNAFVNFGKDRFDILRSLPRKDLQLLVGYGCPTADRRVVMSAKLLRKRVHLDEGDVCSSCSLRSSCEKAFLLTNKEEEAHTIDAMRVLLAYGFDPTNGSVTNKSILKEKSVKTVVRKLLHEIVKLSAVPIDPNLPPPVIKKPPPKVKQPPPPPKKRVGRDDIEMKKGDWLCPKCDFMNFAKNTACLQCDAKRPKRQLLPGEWECAQCNFLNYRRNMVCFHCDCKRPHDDFLENRMEERNRDQKPRFEKVATRPEVSNAWNFDFDDDESDGADVAAFENADSALKDHEPPMSAAPAQGGNFRDREMGTRNPSKYSDSQPSRSGTGFDDFDDEDDIESYELDTNPTRATHSNASRRPYESEDIDLSDDDLDSRPHSRPLRDSRPTKPVRRKPFADDDELGFDSDEELSSHSKWKSSHVASGHKNRGRSPAKKLSFGSDDDDLDLDSDDDSDEEFGGRKMRTKGRNSTRGGFQRRGDDDDDYTGGRGGRSKRMGGGRRESSWDDDFDQPRSSSFHGSRGRARGNGGGWRKSDGGRGRGRGGGGGEDFGRGRGARQGGNRSFQQSRSGDYGMMDKGSMDDGEYRNKRRVIERRNNGRLFPQTDEVKAVA</sequence>
<dbReference type="EMBL" id="CAMGYJ010000010">
    <property type="protein sequence ID" value="CAI0551269.1"/>
    <property type="molecule type" value="Genomic_DNA"/>
</dbReference>
<dbReference type="EC" id="2.7.7.7" evidence="4"/>
<feature type="region of interest" description="Disordered" evidence="23">
    <location>
        <begin position="378"/>
        <end position="418"/>
    </location>
</feature>
<dbReference type="InterPro" id="IPR036397">
    <property type="entry name" value="RNaseH_sf"/>
</dbReference>
<feature type="compositionally biased region" description="Basic and acidic residues" evidence="23">
    <location>
        <begin position="2428"/>
        <end position="2441"/>
    </location>
</feature>
<evidence type="ECO:0000313" key="26">
    <source>
        <dbReference type="Proteomes" id="UP001154282"/>
    </source>
</evidence>
<dbReference type="InterPro" id="IPR006133">
    <property type="entry name" value="DNA-dir_DNA_pol_B_exonuc"/>
</dbReference>
<keyword evidence="7" id="KW-0808">Transferase</keyword>
<feature type="domain" description="RanBP2-type" evidence="24">
    <location>
        <begin position="2224"/>
        <end position="2253"/>
    </location>
</feature>
<keyword evidence="6" id="KW-0004">4Fe-4S</keyword>
<evidence type="ECO:0000256" key="7">
    <source>
        <dbReference type="ARBA" id="ARBA00022679"/>
    </source>
</evidence>
<dbReference type="FunFam" id="1.10.287.690:FF:000002">
    <property type="entry name" value="DNA polymerase zeta"/>
    <property type="match status" value="1"/>
</dbReference>
<keyword evidence="26" id="KW-1185">Reference proteome</keyword>
<dbReference type="Proteomes" id="UP001154282">
    <property type="component" value="Unassembled WGS sequence"/>
</dbReference>
<evidence type="ECO:0000256" key="1">
    <source>
        <dbReference type="ARBA" id="ARBA00001966"/>
    </source>
</evidence>
<keyword evidence="19" id="KW-0539">Nucleus</keyword>
<dbReference type="InterPro" id="IPR006172">
    <property type="entry name" value="DNA-dir_DNA_pol_B"/>
</dbReference>
<evidence type="ECO:0000256" key="3">
    <source>
        <dbReference type="ARBA" id="ARBA00005755"/>
    </source>
</evidence>
<dbReference type="InterPro" id="IPR017964">
    <property type="entry name" value="DNA-dir_DNA_pol_B_CS"/>
</dbReference>
<feature type="compositionally biased region" description="Low complexity" evidence="23">
    <location>
        <begin position="383"/>
        <end position="396"/>
    </location>
</feature>
<dbReference type="PROSITE" id="PS00116">
    <property type="entry name" value="DNA_POLYMERASE_B"/>
    <property type="match status" value="1"/>
</dbReference>
<keyword evidence="9" id="KW-0235">DNA replication</keyword>
<dbReference type="InterPro" id="IPR036443">
    <property type="entry name" value="Znf_RanBP2_sf"/>
</dbReference>
<feature type="region of interest" description="Disordered" evidence="23">
    <location>
        <begin position="2193"/>
        <end position="2218"/>
    </location>
</feature>
<evidence type="ECO:0000256" key="18">
    <source>
        <dbReference type="ARBA" id="ARBA00023204"/>
    </source>
</evidence>
<keyword evidence="11" id="KW-0227">DNA damage</keyword>
<dbReference type="Gene3D" id="3.30.342.10">
    <property type="entry name" value="DNA Polymerase, chain B, domain 1"/>
    <property type="match status" value="1"/>
</dbReference>
<keyword evidence="18" id="KW-0234">DNA repair</keyword>
<dbReference type="InterPro" id="IPR025687">
    <property type="entry name" value="Znf-C4pol"/>
</dbReference>
<dbReference type="InterPro" id="IPR023211">
    <property type="entry name" value="DNA_pol_palm_dom_sf"/>
</dbReference>
<gene>
    <name evidence="25" type="ORF">LITE_LOCUS45887</name>
</gene>
<dbReference type="InterPro" id="IPR030559">
    <property type="entry name" value="PolZ_Rev3"/>
</dbReference>
<evidence type="ECO:0000256" key="9">
    <source>
        <dbReference type="ARBA" id="ARBA00022705"/>
    </source>
</evidence>
<protein>
    <recommendedName>
        <fullName evidence="5">DNA polymerase zeta catalytic subunit</fullName>
        <ecNumber evidence="4">2.7.7.7</ecNumber>
    </recommendedName>
</protein>
<dbReference type="InterPro" id="IPR012337">
    <property type="entry name" value="RNaseH-like_sf"/>
</dbReference>
<dbReference type="Gene3D" id="1.10.132.60">
    <property type="entry name" value="DNA polymerase family B, C-terminal domain"/>
    <property type="match status" value="1"/>
</dbReference>
<evidence type="ECO:0000256" key="4">
    <source>
        <dbReference type="ARBA" id="ARBA00012417"/>
    </source>
</evidence>
<evidence type="ECO:0000256" key="8">
    <source>
        <dbReference type="ARBA" id="ARBA00022695"/>
    </source>
</evidence>
<dbReference type="FunFam" id="4.10.1060.10:FF:000014">
    <property type="entry name" value="Putative zinc finger, RanBP2-type"/>
    <property type="match status" value="1"/>
</dbReference>
<feature type="compositionally biased region" description="Polar residues" evidence="23">
    <location>
        <begin position="902"/>
        <end position="917"/>
    </location>
</feature>
<keyword evidence="15" id="KW-0408">Iron</keyword>
<evidence type="ECO:0000256" key="19">
    <source>
        <dbReference type="ARBA" id="ARBA00023242"/>
    </source>
</evidence>
<feature type="compositionally biased region" description="Pro residues" evidence="23">
    <location>
        <begin position="2193"/>
        <end position="2211"/>
    </location>
</feature>
<evidence type="ECO:0000259" key="24">
    <source>
        <dbReference type="PROSITE" id="PS50199"/>
    </source>
</evidence>
<feature type="region of interest" description="Disordered" evidence="23">
    <location>
        <begin position="1927"/>
        <end position="1983"/>
    </location>
</feature>
<evidence type="ECO:0000256" key="22">
    <source>
        <dbReference type="PROSITE-ProRule" id="PRU00322"/>
    </source>
</evidence>
<feature type="compositionally biased region" description="Acidic residues" evidence="23">
    <location>
        <begin position="2385"/>
        <end position="2397"/>
    </location>
</feature>
<dbReference type="GO" id="GO:0016035">
    <property type="term" value="C:zeta DNA polymerase complex"/>
    <property type="evidence" value="ECO:0007669"/>
    <property type="project" value="InterPro"/>
</dbReference>
<dbReference type="InterPro" id="IPR042087">
    <property type="entry name" value="DNA_pol_B_thumb"/>
</dbReference>
<dbReference type="PANTHER" id="PTHR45812:SF1">
    <property type="entry name" value="DNA POLYMERASE ZETA CATALYTIC SUBUNIT"/>
    <property type="match status" value="1"/>
</dbReference>
<proteinExistence type="inferred from homology"/>
<keyword evidence="14" id="KW-0239">DNA-directed DNA polymerase</keyword>
<dbReference type="Pfam" id="PF24065">
    <property type="entry name" value="REV3_N"/>
    <property type="match status" value="1"/>
</dbReference>
<dbReference type="FunFam" id="1.10.132.60:FF:000007">
    <property type="entry name" value="DNA polymerase"/>
    <property type="match status" value="1"/>
</dbReference>
<feature type="compositionally biased region" description="Polar residues" evidence="23">
    <location>
        <begin position="2398"/>
        <end position="2411"/>
    </location>
</feature>
<feature type="domain" description="RanBP2-type" evidence="24">
    <location>
        <begin position="2257"/>
        <end position="2286"/>
    </location>
</feature>
<feature type="compositionally biased region" description="Basic residues" evidence="23">
    <location>
        <begin position="2468"/>
        <end position="2487"/>
    </location>
</feature>
<keyword evidence="13" id="KW-0862">Zinc</keyword>
<evidence type="ECO:0000313" key="25">
    <source>
        <dbReference type="EMBL" id="CAI0551269.1"/>
    </source>
</evidence>
<evidence type="ECO:0000256" key="10">
    <source>
        <dbReference type="ARBA" id="ARBA00022723"/>
    </source>
</evidence>
<feature type="compositionally biased region" description="Basic and acidic residues" evidence="23">
    <location>
        <begin position="538"/>
        <end position="550"/>
    </location>
</feature>
<dbReference type="SUPFAM" id="SSF53098">
    <property type="entry name" value="Ribonuclease H-like"/>
    <property type="match status" value="1"/>
</dbReference>
<feature type="compositionally biased region" description="Acidic residues" evidence="23">
    <location>
        <begin position="2494"/>
        <end position="2510"/>
    </location>
</feature>
<dbReference type="PROSITE" id="PS01358">
    <property type="entry name" value="ZF_RANBP2_1"/>
    <property type="match status" value="2"/>
</dbReference>
<dbReference type="Pfam" id="PF00136">
    <property type="entry name" value="DNA_pol_B"/>
    <property type="match status" value="1"/>
</dbReference>
<dbReference type="Gene3D" id="1.10.287.690">
    <property type="entry name" value="Helix hairpin bin"/>
    <property type="match status" value="1"/>
</dbReference>
<feature type="compositionally biased region" description="Polar residues" evidence="23">
    <location>
        <begin position="633"/>
        <end position="643"/>
    </location>
</feature>
<evidence type="ECO:0000256" key="16">
    <source>
        <dbReference type="ARBA" id="ARBA00023014"/>
    </source>
</evidence>
<keyword evidence="8" id="KW-0548">Nucleotidyltransferase</keyword>
<name>A0AAV0R1G5_9ROSI</name>
<dbReference type="Pfam" id="PF03104">
    <property type="entry name" value="DNA_pol_B_exo1"/>
    <property type="match status" value="1"/>
</dbReference>
<comment type="catalytic activity">
    <reaction evidence="20">
        <text>DNA(n) + a 2'-deoxyribonucleoside 5'-triphosphate = DNA(n+1) + diphosphate</text>
        <dbReference type="Rhea" id="RHEA:22508"/>
        <dbReference type="Rhea" id="RHEA-COMP:17339"/>
        <dbReference type="Rhea" id="RHEA-COMP:17340"/>
        <dbReference type="ChEBI" id="CHEBI:33019"/>
        <dbReference type="ChEBI" id="CHEBI:61560"/>
        <dbReference type="ChEBI" id="CHEBI:173112"/>
        <dbReference type="EC" id="2.7.7.7"/>
    </reaction>
</comment>
<evidence type="ECO:0000256" key="20">
    <source>
        <dbReference type="ARBA" id="ARBA00049244"/>
    </source>
</evidence>
<comment type="subunit">
    <text evidence="21">Forms DNA polymerase zeta with REV7.</text>
</comment>
<evidence type="ECO:0000256" key="13">
    <source>
        <dbReference type="ARBA" id="ARBA00022833"/>
    </source>
</evidence>
<dbReference type="InterPro" id="IPR043502">
    <property type="entry name" value="DNA/RNA_pol_sf"/>
</dbReference>
<dbReference type="GO" id="GO:0051539">
    <property type="term" value="F:4 iron, 4 sulfur cluster binding"/>
    <property type="evidence" value="ECO:0007669"/>
    <property type="project" value="UniProtKB-KW"/>
</dbReference>
<evidence type="ECO:0000256" key="5">
    <source>
        <dbReference type="ARBA" id="ARBA00021589"/>
    </source>
</evidence>
<dbReference type="InterPro" id="IPR056447">
    <property type="entry name" value="REV3_N"/>
</dbReference>
<feature type="compositionally biased region" description="Low complexity" evidence="23">
    <location>
        <begin position="1971"/>
        <end position="1983"/>
    </location>
</feature>
<evidence type="ECO:0000256" key="23">
    <source>
        <dbReference type="SAM" id="MobiDB-lite"/>
    </source>
</evidence>
<dbReference type="SUPFAM" id="SSF56672">
    <property type="entry name" value="DNA/RNA polymerases"/>
    <property type="match status" value="1"/>
</dbReference>
<reference evidence="25" key="1">
    <citation type="submission" date="2022-08" db="EMBL/GenBank/DDBJ databases">
        <authorList>
            <person name="Gutierrez-Valencia J."/>
        </authorList>
    </citation>
    <scope>NUCLEOTIDE SEQUENCE</scope>
</reference>
<dbReference type="SMART" id="SM00547">
    <property type="entry name" value="ZnF_RBZ"/>
    <property type="match status" value="2"/>
</dbReference>
<keyword evidence="12 22" id="KW-0863">Zinc-finger</keyword>
<keyword evidence="10" id="KW-0479">Metal-binding</keyword>
<dbReference type="GO" id="GO:0042276">
    <property type="term" value="P:error-prone translesion synthesis"/>
    <property type="evidence" value="ECO:0007669"/>
    <property type="project" value="TreeGrafter"/>
</dbReference>
<feature type="compositionally biased region" description="Acidic residues" evidence="23">
    <location>
        <begin position="2452"/>
        <end position="2463"/>
    </location>
</feature>
<dbReference type="SMART" id="SM00486">
    <property type="entry name" value="POLBc"/>
    <property type="match status" value="1"/>
</dbReference>
<feature type="region of interest" description="Disordered" evidence="23">
    <location>
        <begin position="2340"/>
        <end position="2664"/>
    </location>
</feature>
<evidence type="ECO:0000256" key="2">
    <source>
        <dbReference type="ARBA" id="ARBA00004123"/>
    </source>
</evidence>
<feature type="region of interest" description="Disordered" evidence="23">
    <location>
        <begin position="529"/>
        <end position="550"/>
    </location>
</feature>
<feature type="compositionally biased region" description="Acidic residues" evidence="23">
    <location>
        <begin position="2417"/>
        <end position="2427"/>
    </location>
</feature>
<dbReference type="InterPro" id="IPR001876">
    <property type="entry name" value="Znf_RanBP2"/>
</dbReference>
<dbReference type="Pfam" id="PF00641">
    <property type="entry name" value="Zn_ribbon_RanBP"/>
    <property type="match status" value="1"/>
</dbReference>
<feature type="region of interest" description="Disordered" evidence="23">
    <location>
        <begin position="633"/>
        <end position="652"/>
    </location>
</feature>
<comment type="caution">
    <text evidence="25">The sequence shown here is derived from an EMBL/GenBank/DDBJ whole genome shotgun (WGS) entry which is preliminary data.</text>
</comment>
<evidence type="ECO:0000256" key="17">
    <source>
        <dbReference type="ARBA" id="ARBA00023125"/>
    </source>
</evidence>
<dbReference type="InterPro" id="IPR006134">
    <property type="entry name" value="DNA-dir_DNA_pol_B_multi_dom"/>
</dbReference>
<evidence type="ECO:0000256" key="14">
    <source>
        <dbReference type="ARBA" id="ARBA00022932"/>
    </source>
</evidence>
<dbReference type="Pfam" id="PF14260">
    <property type="entry name" value="zf-C4pol"/>
    <property type="match status" value="1"/>
</dbReference>
<evidence type="ECO:0000256" key="12">
    <source>
        <dbReference type="ARBA" id="ARBA00022771"/>
    </source>
</evidence>
<comment type="subcellular location">
    <subcellularLocation>
        <location evidence="2">Nucleus</location>
    </subcellularLocation>
</comment>
<dbReference type="GO" id="GO:0008270">
    <property type="term" value="F:zinc ion binding"/>
    <property type="evidence" value="ECO:0007669"/>
    <property type="project" value="UniProtKB-KW"/>
</dbReference>
<dbReference type="GO" id="GO:0005634">
    <property type="term" value="C:nucleus"/>
    <property type="evidence" value="ECO:0007669"/>
    <property type="project" value="UniProtKB-SubCell"/>
</dbReference>
<dbReference type="CDD" id="cd05778">
    <property type="entry name" value="DNA_polB_zeta_exo"/>
    <property type="match status" value="1"/>
</dbReference>
<dbReference type="FunFam" id="3.30.420.10:FF:000082">
    <property type="entry name" value="DNA polymerase"/>
    <property type="match status" value="1"/>
</dbReference>
<feature type="compositionally biased region" description="Polar residues" evidence="23">
    <location>
        <begin position="2367"/>
        <end position="2381"/>
    </location>
</feature>
<accession>A0AAV0R1G5</accession>
<dbReference type="PROSITE" id="PS50199">
    <property type="entry name" value="ZF_RANBP2_2"/>
    <property type="match status" value="2"/>
</dbReference>
<feature type="region of interest" description="Disordered" evidence="23">
    <location>
        <begin position="902"/>
        <end position="935"/>
    </location>
</feature>
<evidence type="ECO:0000256" key="11">
    <source>
        <dbReference type="ARBA" id="ARBA00022763"/>
    </source>
</evidence>
<dbReference type="GO" id="GO:0000166">
    <property type="term" value="F:nucleotide binding"/>
    <property type="evidence" value="ECO:0007669"/>
    <property type="project" value="InterPro"/>
</dbReference>
<dbReference type="CDD" id="cd05534">
    <property type="entry name" value="POLBc_zeta"/>
    <property type="match status" value="1"/>
</dbReference>
<evidence type="ECO:0000256" key="6">
    <source>
        <dbReference type="ARBA" id="ARBA00022485"/>
    </source>
</evidence>
<dbReference type="Gene3D" id="3.30.420.10">
    <property type="entry name" value="Ribonuclease H-like superfamily/Ribonuclease H"/>
    <property type="match status" value="1"/>
</dbReference>
<feature type="compositionally biased region" description="Basic and acidic residues" evidence="23">
    <location>
        <begin position="1943"/>
        <end position="1955"/>
    </location>
</feature>
<dbReference type="PRINTS" id="PR00106">
    <property type="entry name" value="DNAPOLB"/>
</dbReference>
<feature type="region of interest" description="Disordered" evidence="23">
    <location>
        <begin position="140"/>
        <end position="160"/>
    </location>
</feature>
<dbReference type="GO" id="GO:0000724">
    <property type="term" value="P:double-strand break repair via homologous recombination"/>
    <property type="evidence" value="ECO:0007669"/>
    <property type="project" value="TreeGrafter"/>
</dbReference>
<evidence type="ECO:0000256" key="21">
    <source>
        <dbReference type="ARBA" id="ARBA00066055"/>
    </source>
</evidence>
<dbReference type="GO" id="GO:0003677">
    <property type="term" value="F:DNA binding"/>
    <property type="evidence" value="ECO:0007669"/>
    <property type="project" value="UniProtKB-KW"/>
</dbReference>
<dbReference type="PANTHER" id="PTHR45812">
    <property type="entry name" value="DNA POLYMERASE ZETA CATALYTIC SUBUNIT"/>
    <property type="match status" value="1"/>
</dbReference>
<comment type="similarity">
    <text evidence="3">Belongs to the DNA polymerase type-B family.</text>
</comment>
<dbReference type="GO" id="GO:0003887">
    <property type="term" value="F:DNA-directed DNA polymerase activity"/>
    <property type="evidence" value="ECO:0007669"/>
    <property type="project" value="UniProtKB-KW"/>
</dbReference>
<comment type="cofactor">
    <cofactor evidence="1">
        <name>[4Fe-4S] cluster</name>
        <dbReference type="ChEBI" id="CHEBI:49883"/>
    </cofactor>
</comment>
<dbReference type="SUPFAM" id="SSF90209">
    <property type="entry name" value="Ran binding protein zinc finger-like"/>
    <property type="match status" value="1"/>
</dbReference>
<dbReference type="Gene3D" id="4.10.1060.10">
    <property type="entry name" value="Zinc finger, RanBP2-type"/>
    <property type="match status" value="2"/>
</dbReference>
<keyword evidence="16" id="KW-0411">Iron-sulfur</keyword>
<keyword evidence="17" id="KW-0238">DNA-binding</keyword>
<dbReference type="Gene3D" id="3.90.1600.10">
    <property type="entry name" value="Palm domain of DNA polymerase"/>
    <property type="match status" value="1"/>
</dbReference>
<organism evidence="25 26">
    <name type="scientific">Linum tenue</name>
    <dbReference type="NCBI Taxonomy" id="586396"/>
    <lineage>
        <taxon>Eukaryota</taxon>
        <taxon>Viridiplantae</taxon>
        <taxon>Streptophyta</taxon>
        <taxon>Embryophyta</taxon>
        <taxon>Tracheophyta</taxon>
        <taxon>Spermatophyta</taxon>
        <taxon>Magnoliopsida</taxon>
        <taxon>eudicotyledons</taxon>
        <taxon>Gunneridae</taxon>
        <taxon>Pentapetalae</taxon>
        <taxon>rosids</taxon>
        <taxon>fabids</taxon>
        <taxon>Malpighiales</taxon>
        <taxon>Linaceae</taxon>
        <taxon>Linum</taxon>
    </lineage>
</organism>
<dbReference type="GO" id="GO:0006260">
    <property type="term" value="P:DNA replication"/>
    <property type="evidence" value="ECO:0007669"/>
    <property type="project" value="UniProtKB-KW"/>
</dbReference>